<feature type="transmembrane region" description="Helical" evidence="3">
    <location>
        <begin position="1541"/>
        <end position="1562"/>
    </location>
</feature>
<dbReference type="PANTHER" id="PTHR12526:SF630">
    <property type="entry name" value="GLYCOSYLTRANSFERASE"/>
    <property type="match status" value="1"/>
</dbReference>
<evidence type="ECO:0000256" key="3">
    <source>
        <dbReference type="SAM" id="Phobius"/>
    </source>
</evidence>
<protein>
    <recommendedName>
        <fullName evidence="8">DUF3492 domain-containing protein</fullName>
    </recommendedName>
</protein>
<evidence type="ECO:0000313" key="7">
    <source>
        <dbReference type="Proteomes" id="UP000053201"/>
    </source>
</evidence>
<feature type="transmembrane region" description="Helical" evidence="3">
    <location>
        <begin position="1483"/>
        <end position="1504"/>
    </location>
</feature>
<dbReference type="STRING" id="645134.A0A0L0H6T9"/>
<keyword evidence="3" id="KW-0472">Membrane</keyword>
<evidence type="ECO:0000259" key="4">
    <source>
        <dbReference type="Pfam" id="PF00534"/>
    </source>
</evidence>
<feature type="transmembrane region" description="Helical" evidence="3">
    <location>
        <begin position="1150"/>
        <end position="1174"/>
    </location>
</feature>
<keyword evidence="7" id="KW-1185">Reference proteome</keyword>
<dbReference type="EMBL" id="KQ257468">
    <property type="protein sequence ID" value="KNC96448.1"/>
    <property type="molecule type" value="Genomic_DNA"/>
</dbReference>
<dbReference type="Proteomes" id="UP000053201">
    <property type="component" value="Unassembled WGS sequence"/>
</dbReference>
<feature type="region of interest" description="Disordered" evidence="2">
    <location>
        <begin position="1"/>
        <end position="87"/>
    </location>
</feature>
<feature type="compositionally biased region" description="Polar residues" evidence="2">
    <location>
        <begin position="56"/>
        <end position="66"/>
    </location>
</feature>
<dbReference type="OMA" id="KVERWIP"/>
<dbReference type="Pfam" id="PF00534">
    <property type="entry name" value="Glycos_transf_1"/>
    <property type="match status" value="1"/>
</dbReference>
<reference evidence="6 7" key="1">
    <citation type="submission" date="2009-08" db="EMBL/GenBank/DDBJ databases">
        <title>The Genome Sequence of Spizellomyces punctatus strain DAOM BR117.</title>
        <authorList>
            <consortium name="The Broad Institute Genome Sequencing Platform"/>
            <person name="Russ C."/>
            <person name="Cuomo C."/>
            <person name="Shea T."/>
            <person name="Young S.K."/>
            <person name="Zeng Q."/>
            <person name="Koehrsen M."/>
            <person name="Haas B."/>
            <person name="Borodovsky M."/>
            <person name="Guigo R."/>
            <person name="Alvarado L."/>
            <person name="Berlin A."/>
            <person name="Bochicchio J."/>
            <person name="Borenstein D."/>
            <person name="Chapman S."/>
            <person name="Chen Z."/>
            <person name="Engels R."/>
            <person name="Freedman E."/>
            <person name="Gellesch M."/>
            <person name="Goldberg J."/>
            <person name="Griggs A."/>
            <person name="Gujja S."/>
            <person name="Heiman D."/>
            <person name="Hepburn T."/>
            <person name="Howarth C."/>
            <person name="Jen D."/>
            <person name="Larson L."/>
            <person name="Lewis B."/>
            <person name="Mehta T."/>
            <person name="Park D."/>
            <person name="Pearson M."/>
            <person name="Roberts A."/>
            <person name="Saif S."/>
            <person name="Shenoy N."/>
            <person name="Sisk P."/>
            <person name="Stolte C."/>
            <person name="Sykes S."/>
            <person name="Thomson T."/>
            <person name="Walk T."/>
            <person name="White J."/>
            <person name="Yandava C."/>
            <person name="Burger G."/>
            <person name="Gray M.W."/>
            <person name="Holland P.W.H."/>
            <person name="King N."/>
            <person name="Lang F.B.F."/>
            <person name="Roger A.J."/>
            <person name="Ruiz-Trillo I."/>
            <person name="Lander E."/>
            <person name="Nusbaum C."/>
        </authorList>
    </citation>
    <scope>NUCLEOTIDE SEQUENCE [LARGE SCALE GENOMIC DNA]</scope>
    <source>
        <strain evidence="6 7">DAOM BR117</strain>
    </source>
</reference>
<feature type="transmembrane region" description="Helical" evidence="3">
    <location>
        <begin position="1219"/>
        <end position="1237"/>
    </location>
</feature>
<accession>A0A0L0H6T9</accession>
<keyword evidence="1" id="KW-0808">Transferase</keyword>
<proteinExistence type="predicted"/>
<organism evidence="6 7">
    <name type="scientific">Spizellomyces punctatus (strain DAOM BR117)</name>
    <dbReference type="NCBI Taxonomy" id="645134"/>
    <lineage>
        <taxon>Eukaryota</taxon>
        <taxon>Fungi</taxon>
        <taxon>Fungi incertae sedis</taxon>
        <taxon>Chytridiomycota</taxon>
        <taxon>Chytridiomycota incertae sedis</taxon>
        <taxon>Chytridiomycetes</taxon>
        <taxon>Spizellomycetales</taxon>
        <taxon>Spizellomycetaceae</taxon>
        <taxon>Spizellomyces</taxon>
    </lineage>
</organism>
<evidence type="ECO:0000256" key="1">
    <source>
        <dbReference type="ARBA" id="ARBA00022676"/>
    </source>
</evidence>
<dbReference type="SUPFAM" id="SSF53756">
    <property type="entry name" value="UDP-Glycosyltransferase/glycogen phosphorylase"/>
    <property type="match status" value="1"/>
</dbReference>
<dbReference type="Gene3D" id="3.40.50.2000">
    <property type="entry name" value="Glycogen Phosphorylase B"/>
    <property type="match status" value="1"/>
</dbReference>
<dbReference type="InterPro" id="IPR022622">
    <property type="entry name" value="DUF3492"/>
</dbReference>
<dbReference type="InterPro" id="IPR001296">
    <property type="entry name" value="Glyco_trans_1"/>
</dbReference>
<evidence type="ECO:0008006" key="8">
    <source>
        <dbReference type="Google" id="ProtNLM"/>
    </source>
</evidence>
<evidence type="ECO:0000256" key="2">
    <source>
        <dbReference type="SAM" id="MobiDB-lite"/>
    </source>
</evidence>
<sequence>MTDSPNPGSPKVLGGQRGGPAAASTPFYRGSAASLPNLAVPSPLGSPAPQRRNATHADNSTSNQASEVDLQAPRISDSNDVSTLHSRRRSSLHSIKSLFAKPKLSTVLDRLGYATSEGLFFDSSNFNATKITSFGMYLAEDVSDLITKPEEWKPVDLLVLKFEALRDLHASPLGIKLAQEEDVEEPASNREPEENRSSSNSVVTDSTGTTLDGRRRRSFSSESIRSVSSKKSTISRVSKLWRSRSATSLANLADGPPSGLPVPLFDTFRRSVLRRISHLILSIDVCELYRLYSQTDRGTASSFTRFLVSYLAAGLATMPSPISGFLFTGLREWILLRKGNPNKVEKLLNAIRGTKDVGWSVPLIFVDEYGMNVWDDLRDIINGVMLTNIFFDTDGTRRIMFGAARSWLTSLTTKLSLEISLRSDFLVLNTEMVACPPQQLPAALVRAHIHWAGGLNFVAWYSGSSRFDALADVQPPAYRDLGEDGIFEMTSHADILRCRDIVEVNVSSLRNKGPYRITADLWNRIFNDLSDIPNDLIDALGDWMEGCEQWSEFDGAIYYKPLLPELPCYLEIDHCPSREDNSGSLSDAIPDAAPSVTYFGVDWYGYSRRTAVANAIQSVMFELLDKQLLASARYNIDLSDQKNPSKEPLAQFDTLINVLAGIINKPTNATRWVLSLPRESCSEAIIAAVADLKSDLLDERAQIWLPTKAALLAGVKDRSPNVPVWAVAGVRNGTFHMFISDNHPQIGEAVLHLYLKYRYGWSTGQCLLAETLISAQRRDLSDLSLPCPARLIYQIDHACPSQLLTIVRDGPKALKALAVDTRLSSGEISFLSALCRYFSVRSEYWLIDHKRYLDNVRCNLADGYVPRNALEMRMGRYVSQCTLDNNGGKRLLAVARGITSELRKRGGTVPVSPVLGGPGELWTLCYFFMVFWKAVRRNAYEEILVALEAMNPMFLPERDQVAVALEMITTNSNLVTIFGMNSLSMAGALHPLLRKVAEREKNKSIPQVMETHKDVEEATTLQTAVFEPDDESAELSTVAFGKSILNAYIFVYPILLDIILVVTLGSGIFASDRMSVDVQESASLVLLVMFPIVGAVMNSIGRTVTYYFYQRSIPVMIAAFYRRLAAACLLFTVFGIMLGGITYYRTDDLILAGLTLVYAISFGLFMILFCVLIIMRDPEEYFFKSQGPAAVMKMLPILIPNAFICRFVLNATINPYIIWSMYVGSLILSTIYMTYSYTRIAAAYLRWPDAIHITPREKILEAYGKHHPPPELQAKEDVYTFGRRSRRWERFATEWFSSQAEEALRTRSRKTEPLVRKRLSSWFWEKLLMGWYIPRSGIKPPKPFSSEWDSVVKQAIAELKKKYTVEKINRGGILFDNELPAICFGFLYFFTLFADRWTVLIASGKALFFFTDGIESDYVQGTLAGTIYLLLSSGILELTLTKFYEKHKRISMRSVAESEGPDDIITRHRRALSKIYASELCRFLVFSGLILIITTACVITIGFKDDRMDLIYTYALSAFGFAGLLLGLFTKLFVTSLESTVNLFLTIAIVISIGGGVAAVRILASSEYAVIATAASGWLFALGCIASRYSEKLRSVHYKVQVSPALTSSGQRHIGHHTTPATDKARSLLAAKLIANRKSCQKIRPSSSLGDSIRSRLQFILETMGGLPPSHLLRTAVPSISSLIEDLLSDFRLGQLKVFRCKEALQPAGIRHAAISARPAAVTHLLYVFLPPKDSETADEEDLAIILEALLHEIAEAKGMSHAAACISEMFVGISTAWLKEEKTDWIRNIFPSRIKRQLRVADDGEKASMWCKTKDVVASKACLNLEVDEIWNRKISHQDRVFLVGVARLWWDSFDESIQIGALPRNLAKYLDTAPMSIVKLLSAKCGDKQEIDLKAHASQSILASLLALNIQKLYDAESDKLERAFSAPSSLLPQRHYSPTTWTRFFSLALDIQVSLFLALTADERFGREVASHTLLLRLPCALVNWMSRGLLNTLQHGTLYRWDPAINNTLKQMERGLSRIHHHGRSMNGHHGVSCVETYHGATHTIVAVVTGRETNAQSGRDWLTVDRYALGGPKPPNWKPGGMKPVSRAFFEEVTIKHKKTLRIAHEHIFDNNGNTCKSHVYVYRDPTSIVAQHRYVVPKAVDSKQWKSSDVSTVEGTDEHTFSQLHGNVVVTEATLRRKDAGTGKWVTIQAKYEYNDKNKWGTPDLAVFHGAYPSPWKMIVEYAKSSRGIQDSPRFISVEIQREHERAVVRTKFDYSHPQHVRHKSIRVIPGETDEVIVATPPEIEQDPLSLLSTQAPASLYSSSEFFVSGLTSKHRKSYTLKSPFGKLERIEYYSAPYPTLRRREILWAAWRRGDVPAPFARDLDERFLRAEPLLSAYWWRRDAGQFKGAQRVLREQKHKLSAELQMLDRPVTRTHLQIRYSDLYILGCGGDAHKIYAEGDLDEENRHSIRQSIRANRANELLQVMNLDSGTWPTGGGGVGSCRRDLIHGLHRVRWTAVAELGSAELVQKDYPIEKHIDSIAYVPLWDLDFGTPNENIHRTIPYTTLQAKSRRTTNHVVKTQFVPLIEKLIKGCLLDPITEHDVDEFAKVFIDFHIFFLQYDWTTAWNHVLTQEAWIRGWLQDTYELWSKGQLLDPETPTLRHIEMMFDLIARLLMPLTVEIPAVPVVHASHHGIQAIIGVVAKSLHGSSLIVWDHGILWRERLFGLCTDEAMPKFVQIAFAGITRLVARVVFARADYITPCTSVQNVHWEAWLAGGKYGNALEAASMYARINPVLNGMDVTKFHPDPTQEPNEPTAIMLSHISPVKDVMNAINAARIIVRDFKLDTYRLHIYGSAEKDPPYTTECVRAIANYGLEKHVIMKGLGSPSKALPTGSIFVNSSITEGLPLALGEAGLCGLPVVCTDVGGSREVIQDARVGETYGWIVPPSRPMQLALAQMRVLTVTDGVANQTTKLDDILGAEDDGASLAARIMYPGVREMRRKLGMKLRERIMAVFSVRRYWREHEQILWLGPLYEQVKRSELPIS</sequence>
<keyword evidence="3" id="KW-0812">Transmembrane</keyword>
<name>A0A0L0H6T9_SPIPD</name>
<feature type="transmembrane region" description="Helical" evidence="3">
    <location>
        <begin position="1379"/>
        <end position="1402"/>
    </location>
</feature>
<dbReference type="GeneID" id="27691219"/>
<feature type="domain" description="Glycosyl transferase family 1" evidence="4">
    <location>
        <begin position="2790"/>
        <end position="2947"/>
    </location>
</feature>
<dbReference type="RefSeq" id="XP_016604488.1">
    <property type="nucleotide sequence ID" value="XM_016756192.1"/>
</dbReference>
<keyword evidence="1" id="KW-0328">Glycosyltransferase</keyword>
<feature type="transmembrane region" description="Helical" evidence="3">
    <location>
        <begin position="1049"/>
        <end position="1070"/>
    </location>
</feature>
<dbReference type="GO" id="GO:0016757">
    <property type="term" value="F:glycosyltransferase activity"/>
    <property type="evidence" value="ECO:0007669"/>
    <property type="project" value="UniProtKB-KW"/>
</dbReference>
<dbReference type="PANTHER" id="PTHR12526">
    <property type="entry name" value="GLYCOSYLTRANSFERASE"/>
    <property type="match status" value="1"/>
</dbReference>
<feature type="transmembrane region" description="Helical" evidence="3">
    <location>
        <begin position="1422"/>
        <end position="1444"/>
    </location>
</feature>
<evidence type="ECO:0000259" key="5">
    <source>
        <dbReference type="Pfam" id="PF11997"/>
    </source>
</evidence>
<feature type="transmembrane region" description="Helical" evidence="3">
    <location>
        <begin position="1082"/>
        <end position="1109"/>
    </location>
</feature>
<keyword evidence="3" id="KW-1133">Transmembrane helix</keyword>
<dbReference type="eggNOG" id="ENOG502QUAK">
    <property type="taxonomic scope" value="Eukaryota"/>
</dbReference>
<evidence type="ECO:0000313" key="6">
    <source>
        <dbReference type="EMBL" id="KNC96448.1"/>
    </source>
</evidence>
<dbReference type="InParanoid" id="A0A0L0H6T9"/>
<dbReference type="VEuPathDB" id="FungiDB:SPPG_08040"/>
<feature type="transmembrane region" description="Helical" evidence="3">
    <location>
        <begin position="1121"/>
        <end position="1144"/>
    </location>
</feature>
<feature type="domain" description="DUF3492" evidence="5">
    <location>
        <begin position="2471"/>
        <end position="2750"/>
    </location>
</feature>
<dbReference type="Pfam" id="PF11997">
    <property type="entry name" value="DUF3492"/>
    <property type="match status" value="1"/>
</dbReference>
<dbReference type="OrthoDB" id="2582433at2759"/>
<feature type="region of interest" description="Disordered" evidence="2">
    <location>
        <begin position="177"/>
        <end position="217"/>
    </location>
</feature>
<feature type="compositionally biased region" description="Basic and acidic residues" evidence="2">
    <location>
        <begin position="187"/>
        <end position="196"/>
    </location>
</feature>
<gene>
    <name evidence="6" type="ORF">SPPG_08040</name>
</gene>
<feature type="transmembrane region" description="Helical" evidence="3">
    <location>
        <begin position="1510"/>
        <end position="1529"/>
    </location>
</feature>